<dbReference type="GO" id="GO:0051301">
    <property type="term" value="P:cell division"/>
    <property type="evidence" value="ECO:0007669"/>
    <property type="project" value="UniProtKB-KW"/>
</dbReference>
<accession>A0A4P2VVP1</accession>
<evidence type="ECO:0000313" key="13">
    <source>
        <dbReference type="Proteomes" id="UP000291236"/>
    </source>
</evidence>
<keyword evidence="2" id="KW-0963">Cytoplasm</keyword>
<keyword evidence="8" id="KW-0131">Cell cycle</keyword>
<proteinExistence type="predicted"/>
<comment type="subcellular location">
    <subcellularLocation>
        <location evidence="1">Cytoplasm</location>
    </subcellularLocation>
</comment>
<keyword evidence="7" id="KW-0233">DNA recombination</keyword>
<dbReference type="InterPro" id="IPR011010">
    <property type="entry name" value="DNA_brk_join_enz"/>
</dbReference>
<dbReference type="InterPro" id="IPR013762">
    <property type="entry name" value="Integrase-like_cat_sf"/>
</dbReference>
<keyword evidence="6 9" id="KW-0238">DNA-binding</keyword>
<keyword evidence="13" id="KW-1185">Reference proteome</keyword>
<dbReference type="Gene3D" id="1.10.443.10">
    <property type="entry name" value="Intergrase catalytic core"/>
    <property type="match status" value="1"/>
</dbReference>
<dbReference type="EMBL" id="AP019368">
    <property type="protein sequence ID" value="BBH52992.1"/>
    <property type="molecule type" value="Genomic_DNA"/>
</dbReference>
<dbReference type="PROSITE" id="PS51900">
    <property type="entry name" value="CB"/>
    <property type="match status" value="1"/>
</dbReference>
<dbReference type="Pfam" id="PF00589">
    <property type="entry name" value="Phage_integrase"/>
    <property type="match status" value="1"/>
</dbReference>
<evidence type="ECO:0000256" key="2">
    <source>
        <dbReference type="ARBA" id="ARBA00022490"/>
    </source>
</evidence>
<dbReference type="InterPro" id="IPR010998">
    <property type="entry name" value="Integrase_recombinase_N"/>
</dbReference>
<feature type="domain" description="Tyr recombinase" evidence="10">
    <location>
        <begin position="121"/>
        <end position="318"/>
    </location>
</feature>
<evidence type="ECO:0000256" key="9">
    <source>
        <dbReference type="PROSITE-ProRule" id="PRU01248"/>
    </source>
</evidence>
<dbReference type="KEGG" id="sbf:JCM31447_14350"/>
<dbReference type="GO" id="GO:0015074">
    <property type="term" value="P:DNA integration"/>
    <property type="evidence" value="ECO:0007669"/>
    <property type="project" value="UniProtKB-KW"/>
</dbReference>
<dbReference type="SUPFAM" id="SSF56349">
    <property type="entry name" value="DNA breaking-rejoining enzymes"/>
    <property type="match status" value="1"/>
</dbReference>
<dbReference type="InterPro" id="IPR004107">
    <property type="entry name" value="Integrase_SAM-like_N"/>
</dbReference>
<gene>
    <name evidence="12" type="ORF">JCM31447_14350</name>
</gene>
<evidence type="ECO:0000259" key="11">
    <source>
        <dbReference type="PROSITE" id="PS51900"/>
    </source>
</evidence>
<keyword evidence="5" id="KW-0229">DNA integration</keyword>
<evidence type="ECO:0000256" key="1">
    <source>
        <dbReference type="ARBA" id="ARBA00004496"/>
    </source>
</evidence>
<reference evidence="12 13" key="1">
    <citation type="submission" date="2018-12" db="EMBL/GenBank/DDBJ databases">
        <title>Rubrispira sanarue gen. nov., sp., nov., a member of the order Silvanigrellales, isolated from a brackish lake in Hamamatsu Japan.</title>
        <authorList>
            <person name="Maejima Y."/>
            <person name="Iino T."/>
            <person name="Muraguchi Y."/>
            <person name="Fukuda K."/>
            <person name="Nojiri H."/>
            <person name="Ohkuma M."/>
            <person name="Moriuchi R."/>
            <person name="Dohra H."/>
            <person name="Kimbara K."/>
            <person name="Shintani M."/>
        </authorList>
    </citation>
    <scope>NUCLEOTIDE SEQUENCE [LARGE SCALE GENOMIC DNA]</scope>
    <source>
        <strain evidence="12 13">RF1110005</strain>
    </source>
</reference>
<keyword evidence="4" id="KW-0159">Chromosome partition</keyword>
<dbReference type="PANTHER" id="PTHR30349:SF77">
    <property type="entry name" value="TYROSINE RECOMBINASE XERC"/>
    <property type="match status" value="1"/>
</dbReference>
<dbReference type="GO" id="GO:0005737">
    <property type="term" value="C:cytoplasm"/>
    <property type="evidence" value="ECO:0007669"/>
    <property type="project" value="UniProtKB-SubCell"/>
</dbReference>
<evidence type="ECO:0000256" key="3">
    <source>
        <dbReference type="ARBA" id="ARBA00022618"/>
    </source>
</evidence>
<evidence type="ECO:0000313" key="12">
    <source>
        <dbReference type="EMBL" id="BBH52992.1"/>
    </source>
</evidence>
<dbReference type="InterPro" id="IPR050090">
    <property type="entry name" value="Tyrosine_recombinase_XerCD"/>
</dbReference>
<dbReference type="PROSITE" id="PS51898">
    <property type="entry name" value="TYR_RECOMBINASE"/>
    <property type="match status" value="1"/>
</dbReference>
<sequence>MQDLQEDKNGQDEFISEEIFEKVTCFLSTFRSKNTRESYENDLRDFFCFCFYKLNCKINELNQITERIILLWKYDLSSLKSASVRRKLSSLSSFFNYLVKRKLYDRNIMILVKRANVSKESKKNILTLNEVIQVINHLHLKCSEFKHKNFRLYGNWRLRYTALYTLFTVGMRVDELCLLKINSLEKEGDVWRLNMLAKGNIQHRPIIHSETAAVLMDYIKEFRTGSASEAPLLIKTQATKKLTRLSRSSIYDMVKISVKSAGISKEISPHSCRATLASLLHQNGVPIIEIKNLLNHKLVTTTAIYLKNTHDELQAAIKKIELFD</sequence>
<dbReference type="AlphaFoldDB" id="A0A4P2VVP1"/>
<dbReference type="InterPro" id="IPR044068">
    <property type="entry name" value="CB"/>
</dbReference>
<organism evidence="12 13">
    <name type="scientific">Fluviispira sanaruensis</name>
    <dbReference type="NCBI Taxonomy" id="2493639"/>
    <lineage>
        <taxon>Bacteria</taxon>
        <taxon>Pseudomonadati</taxon>
        <taxon>Bdellovibrionota</taxon>
        <taxon>Oligoflexia</taxon>
        <taxon>Silvanigrellales</taxon>
        <taxon>Silvanigrellaceae</taxon>
        <taxon>Fluviispira</taxon>
    </lineage>
</organism>
<name>A0A4P2VVP1_FLUSA</name>
<evidence type="ECO:0000256" key="4">
    <source>
        <dbReference type="ARBA" id="ARBA00022829"/>
    </source>
</evidence>
<feature type="domain" description="Core-binding (CB)" evidence="11">
    <location>
        <begin position="17"/>
        <end position="99"/>
    </location>
</feature>
<dbReference type="Proteomes" id="UP000291236">
    <property type="component" value="Chromosome"/>
</dbReference>
<dbReference type="RefSeq" id="WP_172603824.1">
    <property type="nucleotide sequence ID" value="NZ_AP019368.1"/>
</dbReference>
<keyword evidence="3" id="KW-0132">Cell division</keyword>
<evidence type="ECO:0000256" key="7">
    <source>
        <dbReference type="ARBA" id="ARBA00023172"/>
    </source>
</evidence>
<dbReference type="Gene3D" id="1.10.150.130">
    <property type="match status" value="1"/>
</dbReference>
<dbReference type="Pfam" id="PF02899">
    <property type="entry name" value="Phage_int_SAM_1"/>
    <property type="match status" value="1"/>
</dbReference>
<evidence type="ECO:0000259" key="10">
    <source>
        <dbReference type="PROSITE" id="PS51898"/>
    </source>
</evidence>
<evidence type="ECO:0000256" key="8">
    <source>
        <dbReference type="ARBA" id="ARBA00023306"/>
    </source>
</evidence>
<evidence type="ECO:0000256" key="6">
    <source>
        <dbReference type="ARBA" id="ARBA00023125"/>
    </source>
</evidence>
<protein>
    <submittedName>
        <fullName evidence="12">Tyrosine recombinase XerC</fullName>
    </submittedName>
</protein>
<dbReference type="PANTHER" id="PTHR30349">
    <property type="entry name" value="PHAGE INTEGRASE-RELATED"/>
    <property type="match status" value="1"/>
</dbReference>
<dbReference type="CDD" id="cd00397">
    <property type="entry name" value="DNA_BRE_C"/>
    <property type="match status" value="1"/>
</dbReference>
<dbReference type="GO" id="GO:0003677">
    <property type="term" value="F:DNA binding"/>
    <property type="evidence" value="ECO:0007669"/>
    <property type="project" value="UniProtKB-UniRule"/>
</dbReference>
<dbReference type="InterPro" id="IPR002104">
    <property type="entry name" value="Integrase_catalytic"/>
</dbReference>
<dbReference type="GO" id="GO:0007059">
    <property type="term" value="P:chromosome segregation"/>
    <property type="evidence" value="ECO:0007669"/>
    <property type="project" value="UniProtKB-KW"/>
</dbReference>
<evidence type="ECO:0000256" key="5">
    <source>
        <dbReference type="ARBA" id="ARBA00022908"/>
    </source>
</evidence>
<dbReference type="GO" id="GO:0006310">
    <property type="term" value="P:DNA recombination"/>
    <property type="evidence" value="ECO:0007669"/>
    <property type="project" value="UniProtKB-KW"/>
</dbReference>